<dbReference type="PANTHER" id="PTHR30250:SF30">
    <property type="entry name" value="LIPID III FLIPPASE"/>
    <property type="match status" value="1"/>
</dbReference>
<evidence type="ECO:0000256" key="5">
    <source>
        <dbReference type="ARBA" id="ARBA00023136"/>
    </source>
</evidence>
<keyword evidence="4 6" id="KW-1133">Transmembrane helix</keyword>
<feature type="transmembrane region" description="Helical" evidence="6">
    <location>
        <begin position="184"/>
        <end position="208"/>
    </location>
</feature>
<keyword evidence="8" id="KW-1185">Reference proteome</keyword>
<organism evidence="7 8">
    <name type="scientific">Flavobacterium erciyesense</name>
    <dbReference type="NCBI Taxonomy" id="2825842"/>
    <lineage>
        <taxon>Bacteria</taxon>
        <taxon>Pseudomonadati</taxon>
        <taxon>Bacteroidota</taxon>
        <taxon>Flavobacteriia</taxon>
        <taxon>Flavobacteriales</taxon>
        <taxon>Flavobacteriaceae</taxon>
        <taxon>Flavobacterium</taxon>
    </lineage>
</organism>
<evidence type="ECO:0000256" key="2">
    <source>
        <dbReference type="ARBA" id="ARBA00022475"/>
    </source>
</evidence>
<protein>
    <submittedName>
        <fullName evidence="7">O-antigen translocase</fullName>
    </submittedName>
</protein>
<evidence type="ECO:0000313" key="8">
    <source>
        <dbReference type="Proteomes" id="UP000679008"/>
    </source>
</evidence>
<reference evidence="7 8" key="1">
    <citation type="submission" date="2021-04" db="EMBL/GenBank/DDBJ databases">
        <title>Description of novel Flavobacterium sp. F-328.</title>
        <authorList>
            <person name="Saticioglu I.B."/>
        </authorList>
    </citation>
    <scope>NUCLEOTIDE SEQUENCE [LARGE SCALE GENOMIC DNA]</scope>
    <source>
        <strain evidence="7 8">F-328</strain>
    </source>
</reference>
<keyword evidence="3 6" id="KW-0812">Transmembrane</keyword>
<feature type="transmembrane region" description="Helical" evidence="6">
    <location>
        <begin position="344"/>
        <end position="365"/>
    </location>
</feature>
<feature type="transmembrane region" description="Helical" evidence="6">
    <location>
        <begin position="21"/>
        <end position="42"/>
    </location>
</feature>
<keyword evidence="5 6" id="KW-0472">Membrane</keyword>
<accession>A0ABS5D188</accession>
<dbReference type="InterPro" id="IPR050833">
    <property type="entry name" value="Poly_Biosynth_Transport"/>
</dbReference>
<feature type="transmembrane region" description="Helical" evidence="6">
    <location>
        <begin position="309"/>
        <end position="332"/>
    </location>
</feature>
<comment type="subcellular location">
    <subcellularLocation>
        <location evidence="1">Cell membrane</location>
        <topology evidence="1">Multi-pass membrane protein</topology>
    </subcellularLocation>
</comment>
<dbReference type="Proteomes" id="UP000679008">
    <property type="component" value="Unassembled WGS sequence"/>
</dbReference>
<evidence type="ECO:0000313" key="7">
    <source>
        <dbReference type="EMBL" id="MBQ0907783.1"/>
    </source>
</evidence>
<sequence>MLFLHKIAKSKFIKLLSLNSLSVFVKIISGLITSKLLAVFVGPSGMGLVGNFRVFFSALEGISTLGFQNGVVKYTAENENDSFYLKKMAFTVSFTLMLVSIIIGIVLFCFASYWNTVVFGSSVRYEFVFKVVALSLPWYALSLIWVAIANGLGFYKRVLGVAIAGNSASVLLAVYLIYHYITSGAVLLVALVPAIWFLVTMLLMPKVVQIGALFSMRYFDFTILKSLSSYSIMALFAAVASPFVYLIIRKEIVLSLGLEQAGYWETMGRIASYYMLFVTSIVSIYYFPKLAQAKSKADSKLIFRNFYQTILPVFIVMVFVIFLCRDFIIQFLFAPSFKPVADLFFLQLLGDIFKVAALILGYQFFAKKHTVAFLVSEFLSLLFLYLSSYFLMNIYGLKGVVMAQALDNFLYFVVLLVYFRKILWRK</sequence>
<feature type="transmembrane region" description="Helical" evidence="6">
    <location>
        <begin position="372"/>
        <end position="395"/>
    </location>
</feature>
<evidence type="ECO:0000256" key="4">
    <source>
        <dbReference type="ARBA" id="ARBA00022989"/>
    </source>
</evidence>
<comment type="caution">
    <text evidence="7">The sequence shown here is derived from an EMBL/GenBank/DDBJ whole genome shotgun (WGS) entry which is preliminary data.</text>
</comment>
<dbReference type="InterPro" id="IPR044550">
    <property type="entry name" value="WzxE"/>
</dbReference>
<feature type="transmembrane region" description="Helical" evidence="6">
    <location>
        <begin position="88"/>
        <end position="115"/>
    </location>
</feature>
<dbReference type="EMBL" id="JAGPXB010000002">
    <property type="protein sequence ID" value="MBQ0907783.1"/>
    <property type="molecule type" value="Genomic_DNA"/>
</dbReference>
<evidence type="ECO:0000256" key="6">
    <source>
        <dbReference type="SAM" id="Phobius"/>
    </source>
</evidence>
<name>A0ABS5D188_9FLAO</name>
<dbReference type="Pfam" id="PF13440">
    <property type="entry name" value="Polysacc_synt_3"/>
    <property type="match status" value="1"/>
</dbReference>
<feature type="transmembrane region" description="Helical" evidence="6">
    <location>
        <begin position="401"/>
        <end position="419"/>
    </location>
</feature>
<feature type="transmembrane region" description="Helical" evidence="6">
    <location>
        <begin position="268"/>
        <end position="288"/>
    </location>
</feature>
<feature type="transmembrane region" description="Helical" evidence="6">
    <location>
        <begin position="229"/>
        <end position="248"/>
    </location>
</feature>
<proteinExistence type="predicted"/>
<feature type="transmembrane region" description="Helical" evidence="6">
    <location>
        <begin position="127"/>
        <end position="146"/>
    </location>
</feature>
<evidence type="ECO:0000256" key="3">
    <source>
        <dbReference type="ARBA" id="ARBA00022692"/>
    </source>
</evidence>
<gene>
    <name evidence="7" type="ORF">KBJ98_03595</name>
</gene>
<evidence type="ECO:0000256" key="1">
    <source>
        <dbReference type="ARBA" id="ARBA00004651"/>
    </source>
</evidence>
<dbReference type="PANTHER" id="PTHR30250">
    <property type="entry name" value="PST FAMILY PREDICTED COLANIC ACID TRANSPORTER"/>
    <property type="match status" value="1"/>
</dbReference>
<keyword evidence="2" id="KW-1003">Cell membrane</keyword>
<dbReference type="CDD" id="cd13125">
    <property type="entry name" value="MATE_like_10"/>
    <property type="match status" value="1"/>
</dbReference>